<dbReference type="PANTHER" id="PTHR46599:SF6">
    <property type="entry name" value="DUAL SPECIFICITY PHOSPHATASE 26"/>
    <property type="match status" value="1"/>
</dbReference>
<feature type="transmembrane region" description="Helical" evidence="2">
    <location>
        <begin position="41"/>
        <end position="61"/>
    </location>
</feature>
<organism evidence="4 5">
    <name type="scientific">Anabarilius grahami</name>
    <name type="common">Kanglang fish</name>
    <name type="synonym">Barilius grahami</name>
    <dbReference type="NCBI Taxonomy" id="495550"/>
    <lineage>
        <taxon>Eukaryota</taxon>
        <taxon>Metazoa</taxon>
        <taxon>Chordata</taxon>
        <taxon>Craniata</taxon>
        <taxon>Vertebrata</taxon>
        <taxon>Euteleostomi</taxon>
        <taxon>Actinopterygii</taxon>
        <taxon>Neopterygii</taxon>
        <taxon>Teleostei</taxon>
        <taxon>Ostariophysi</taxon>
        <taxon>Cypriniformes</taxon>
        <taxon>Xenocyprididae</taxon>
        <taxon>Xenocypridinae</taxon>
        <taxon>Xenocypridinae incertae sedis</taxon>
        <taxon>Anabarilius</taxon>
    </lineage>
</organism>
<feature type="domain" description="PiggyBac transposable element-derived protein" evidence="3">
    <location>
        <begin position="60"/>
        <end position="137"/>
    </location>
</feature>
<evidence type="ECO:0000256" key="1">
    <source>
        <dbReference type="SAM" id="MobiDB-lite"/>
    </source>
</evidence>
<dbReference type="Proteomes" id="UP000281406">
    <property type="component" value="Unassembled WGS sequence"/>
</dbReference>
<protein>
    <recommendedName>
        <fullName evidence="3">PiggyBac transposable element-derived protein domain-containing protein</fullName>
    </recommendedName>
</protein>
<keyword evidence="2" id="KW-1133">Transmembrane helix</keyword>
<dbReference type="InterPro" id="IPR029526">
    <property type="entry name" value="PGBD"/>
</dbReference>
<reference evidence="4 5" key="1">
    <citation type="submission" date="2018-10" db="EMBL/GenBank/DDBJ databases">
        <title>Genome assembly for a Yunnan-Guizhou Plateau 3E fish, Anabarilius grahami (Regan), and its evolutionary and genetic applications.</title>
        <authorList>
            <person name="Jiang W."/>
        </authorList>
    </citation>
    <scope>NUCLEOTIDE SEQUENCE [LARGE SCALE GENOMIC DNA]</scope>
    <source>
        <strain evidence="4">AG-KIZ</strain>
        <tissue evidence="4">Muscle</tissue>
    </source>
</reference>
<dbReference type="Pfam" id="PF13843">
    <property type="entry name" value="DDE_Tnp_1_7"/>
    <property type="match status" value="1"/>
</dbReference>
<keyword evidence="5" id="KW-1185">Reference proteome</keyword>
<comment type="caution">
    <text evidence="4">The sequence shown here is derived from an EMBL/GenBank/DDBJ whole genome shotgun (WGS) entry which is preliminary data.</text>
</comment>
<evidence type="ECO:0000256" key="2">
    <source>
        <dbReference type="SAM" id="Phobius"/>
    </source>
</evidence>
<keyword evidence="2" id="KW-0812">Transmembrane</keyword>
<dbReference type="EMBL" id="RJVU01030878">
    <property type="protein sequence ID" value="ROL48347.1"/>
    <property type="molecule type" value="Genomic_DNA"/>
</dbReference>
<feature type="region of interest" description="Disordered" evidence="1">
    <location>
        <begin position="226"/>
        <end position="245"/>
    </location>
</feature>
<evidence type="ECO:0000313" key="5">
    <source>
        <dbReference type="Proteomes" id="UP000281406"/>
    </source>
</evidence>
<dbReference type="OrthoDB" id="9986773at2759"/>
<sequence>MDSFLRNSATGCRVDEAFTMDDLVDSISADTSGLRCGHVQLRIIFIMPVFSTTAATLTAYAPKRKKTVYILSSMHSVIQTDNTTKRKPNTVTLYNTTKCGVDVMDQMVREYTVRTGTWRWPVAVFYNMIDMAALNAHVLYQACIGRQERRVDFLVELGRELANSHMCAKKARKEQLLRTQPSTPSPGKRAMCQVKHQCKNNHATVRCVHCYRYTCGRKAKWLLSGTSSDKEEKEPGTNGMSSRDR</sequence>
<accession>A0A3N0YQ78</accession>
<evidence type="ECO:0000313" key="4">
    <source>
        <dbReference type="EMBL" id="ROL48347.1"/>
    </source>
</evidence>
<dbReference type="AlphaFoldDB" id="A0A3N0YQ78"/>
<keyword evidence="2" id="KW-0472">Membrane</keyword>
<name>A0A3N0YQ78_ANAGA</name>
<evidence type="ECO:0000259" key="3">
    <source>
        <dbReference type="Pfam" id="PF13843"/>
    </source>
</evidence>
<proteinExistence type="predicted"/>
<dbReference type="PANTHER" id="PTHR46599">
    <property type="entry name" value="PIGGYBAC TRANSPOSABLE ELEMENT-DERIVED PROTEIN 4"/>
    <property type="match status" value="1"/>
</dbReference>
<gene>
    <name evidence="4" type="ORF">DPX16_21833</name>
</gene>